<dbReference type="AlphaFoldDB" id="A0A9D4S4K8"/>
<reference evidence="2" key="2">
    <citation type="submission" date="2020-11" db="EMBL/GenBank/DDBJ databases">
        <authorList>
            <person name="McCartney M.A."/>
            <person name="Auch B."/>
            <person name="Kono T."/>
            <person name="Mallez S."/>
            <person name="Becker A."/>
            <person name="Gohl D.M."/>
            <person name="Silverstein K.A.T."/>
            <person name="Koren S."/>
            <person name="Bechman K.B."/>
            <person name="Herman A."/>
            <person name="Abrahante J.E."/>
            <person name="Garbe J."/>
        </authorList>
    </citation>
    <scope>NUCLEOTIDE SEQUENCE</scope>
    <source>
        <strain evidence="2">Duluth1</strain>
        <tissue evidence="2">Whole animal</tissue>
    </source>
</reference>
<keyword evidence="3" id="KW-1185">Reference proteome</keyword>
<feature type="compositionally biased region" description="Basic and acidic residues" evidence="1">
    <location>
        <begin position="348"/>
        <end position="357"/>
    </location>
</feature>
<evidence type="ECO:0000313" key="3">
    <source>
        <dbReference type="Proteomes" id="UP000828390"/>
    </source>
</evidence>
<proteinExistence type="predicted"/>
<accession>A0A9D4S4K8</accession>
<dbReference type="Proteomes" id="UP000828390">
    <property type="component" value="Unassembled WGS sequence"/>
</dbReference>
<name>A0A9D4S4K8_DREPO</name>
<dbReference type="EMBL" id="JAIWYP010000001">
    <property type="protein sequence ID" value="KAH3891511.1"/>
    <property type="molecule type" value="Genomic_DNA"/>
</dbReference>
<sequence length="780" mass="89329">MYHKSSEIIHYFNCKVDSCFLNSCFKLCFSFQLAACRDFKERQNIRGALRELKGIPLDGNPIVVRSFKGKSRELGNQNPPTVQEPVKIITPQKRSQLRVGVLDAVEDRDYRLNKYFETKSTAYVCDTYRLTDIDIQGLVKYEINGSADNTGDNKLDTDENANVTNESIEGKKASFRSYLYAGRLSSPKESPRPRKDETFRAQKVNITRVKVIDKSDLQDKSIGTDQNFSNLSKSDNENDEKVIERELRDAVNVITPTKWKLKNESKKVYATNSKESLNDIAVSVSNESCCIQKESKSLSVVCELDSQERCAINCDKPVFHSSLSTRQSQVFDKGKCTERKANTQNQNKTEKISKIINDKTSNTSSPRREHLSKSESLSLRSSTLKKPRKIVSYRTSAFTSPSKLNPISSTVSRARLHSAPPIVHKEETSGNTELQQLETYCDEMRENQSFIATVVIIKDETMEESEINNNKLDKDFDDVFKTTVENGNNNPRRKIGLSRKNRVDSDEHKHYKKFRRKRKENEEKETENYPKLVTVINAKNSIYEQSAKKVSKPGTPRRKLPEIPIKNVSDCEDDETIHQRTIQLLQERRRERVEKLHIEKVNIDTGKTEKSRMTPEDLKKTLEQKLKRSDSKKKAIRARRELQLLKIENKSKSENLHRSISECERSSLSDAVDGPDNNEIVAILKQSEKEHKTQSRAGPKTIHRSKLENVQHPRAFSETDAMFVSVTHDTAECRPDTKVAELLAAPDPQTPLERINLIGSLMQEEERLQNLVSVLEERIQ</sequence>
<evidence type="ECO:0000256" key="1">
    <source>
        <dbReference type="SAM" id="MobiDB-lite"/>
    </source>
</evidence>
<evidence type="ECO:0000313" key="2">
    <source>
        <dbReference type="EMBL" id="KAH3891511.1"/>
    </source>
</evidence>
<protein>
    <submittedName>
        <fullName evidence="2">Uncharacterized protein</fullName>
    </submittedName>
</protein>
<comment type="caution">
    <text evidence="2">The sequence shown here is derived from an EMBL/GenBank/DDBJ whole genome shotgun (WGS) entry which is preliminary data.</text>
</comment>
<reference evidence="2" key="1">
    <citation type="journal article" date="2019" name="bioRxiv">
        <title>The Genome of the Zebra Mussel, Dreissena polymorpha: A Resource for Invasive Species Research.</title>
        <authorList>
            <person name="McCartney M.A."/>
            <person name="Auch B."/>
            <person name="Kono T."/>
            <person name="Mallez S."/>
            <person name="Zhang Y."/>
            <person name="Obille A."/>
            <person name="Becker A."/>
            <person name="Abrahante J.E."/>
            <person name="Garbe J."/>
            <person name="Badalamenti J.P."/>
            <person name="Herman A."/>
            <person name="Mangelson H."/>
            <person name="Liachko I."/>
            <person name="Sullivan S."/>
            <person name="Sone E.D."/>
            <person name="Koren S."/>
            <person name="Silverstein K.A.T."/>
            <person name="Beckman K.B."/>
            <person name="Gohl D.M."/>
        </authorList>
    </citation>
    <scope>NUCLEOTIDE SEQUENCE</scope>
    <source>
        <strain evidence="2">Duluth1</strain>
        <tissue evidence="2">Whole animal</tissue>
    </source>
</reference>
<feature type="region of interest" description="Disordered" evidence="1">
    <location>
        <begin position="330"/>
        <end position="382"/>
    </location>
</feature>
<organism evidence="2 3">
    <name type="scientific">Dreissena polymorpha</name>
    <name type="common">Zebra mussel</name>
    <name type="synonym">Mytilus polymorpha</name>
    <dbReference type="NCBI Taxonomy" id="45954"/>
    <lineage>
        <taxon>Eukaryota</taxon>
        <taxon>Metazoa</taxon>
        <taxon>Spiralia</taxon>
        <taxon>Lophotrochozoa</taxon>
        <taxon>Mollusca</taxon>
        <taxon>Bivalvia</taxon>
        <taxon>Autobranchia</taxon>
        <taxon>Heteroconchia</taxon>
        <taxon>Euheterodonta</taxon>
        <taxon>Imparidentia</taxon>
        <taxon>Neoheterodontei</taxon>
        <taxon>Myida</taxon>
        <taxon>Dreissenoidea</taxon>
        <taxon>Dreissenidae</taxon>
        <taxon>Dreissena</taxon>
    </lineage>
</organism>
<feature type="region of interest" description="Disordered" evidence="1">
    <location>
        <begin position="608"/>
        <end position="634"/>
    </location>
</feature>
<gene>
    <name evidence="2" type="ORF">DPMN_015615</name>
</gene>
<feature type="compositionally biased region" description="Basic and acidic residues" evidence="1">
    <location>
        <begin position="332"/>
        <end position="341"/>
    </location>
</feature>
<feature type="region of interest" description="Disordered" evidence="1">
    <location>
        <begin position="501"/>
        <end position="526"/>
    </location>
</feature>
<feature type="region of interest" description="Disordered" evidence="1">
    <location>
        <begin position="147"/>
        <end position="167"/>
    </location>
</feature>